<dbReference type="InterPro" id="IPR023155">
    <property type="entry name" value="Cyt_c-552/4"/>
</dbReference>
<sequence>MSKTKLILCVAVLIPMVIALSECLNTKKNADPRGENYAGSATCVSCHKSIYDSYLHTAHFIASQPADSNTIQGSFVKWENELAFNLHTKVVLDKRKSGYYQITYRDQKKGESGRFDIVFGGIKGQTYAYWLANELFQLPVSYVSNAHKWINSPGYQNTEPDFERMITSQCLGCHMSYAKVEPGKLPLFVQNPEGFDRNTIIYNIDCERCHGPAAQHVKFQTENPDIKEAKYIATYKSLTREQKISMCAVCHSGANNVMLKPTFTFKPGDTLSKFMKILPSNLSSNYKNIDVHGDQAGMLATSKCYISTNMSCATCHNTHENERDNVTLFAARCINCHNTGKDHIGKLSDQLDAPTIAKNCIACHMPAFASKLIVAGKSGAMVHTHHIAVYPGETQKILDYLKVTANGTR</sequence>
<feature type="domain" description="Cytochrome c-552/4" evidence="3">
    <location>
        <begin position="158"/>
        <end position="211"/>
    </location>
</feature>
<reference evidence="4 5" key="1">
    <citation type="journal article" date="2017" name="Curr. Microbiol.">
        <title>Mucilaginibacter ginsenosidivorans sp. nov., Isolated from Soil of Ginseng Field.</title>
        <authorList>
            <person name="Kim M.M."/>
            <person name="Siddiqi M.Z."/>
            <person name="Im W.T."/>
        </authorList>
    </citation>
    <scope>NUCLEOTIDE SEQUENCE [LARGE SCALE GENOMIC DNA]</scope>
    <source>
        <strain evidence="4 5">Gsoil 3017</strain>
    </source>
</reference>
<accession>A0A5B8UZ74</accession>
<dbReference type="Pfam" id="PF13435">
    <property type="entry name" value="Cytochrome_C554"/>
    <property type="match status" value="1"/>
</dbReference>
<feature type="chain" id="PRO_5022829567" description="Cytochrome c-552/4 domain-containing protein" evidence="2">
    <location>
        <begin position="22"/>
        <end position="409"/>
    </location>
</feature>
<evidence type="ECO:0000313" key="5">
    <source>
        <dbReference type="Proteomes" id="UP000321479"/>
    </source>
</evidence>
<evidence type="ECO:0000256" key="1">
    <source>
        <dbReference type="ARBA" id="ARBA00022729"/>
    </source>
</evidence>
<dbReference type="Proteomes" id="UP000321479">
    <property type="component" value="Chromosome"/>
</dbReference>
<feature type="signal peptide" evidence="2">
    <location>
        <begin position="1"/>
        <end position="21"/>
    </location>
</feature>
<dbReference type="InterPro" id="IPR051829">
    <property type="entry name" value="Multiheme_Cytochr_ET"/>
</dbReference>
<organism evidence="4 5">
    <name type="scientific">Mucilaginibacter ginsenosidivorans</name>
    <dbReference type="NCBI Taxonomy" id="398053"/>
    <lineage>
        <taxon>Bacteria</taxon>
        <taxon>Pseudomonadati</taxon>
        <taxon>Bacteroidota</taxon>
        <taxon>Sphingobacteriia</taxon>
        <taxon>Sphingobacteriales</taxon>
        <taxon>Sphingobacteriaceae</taxon>
        <taxon>Mucilaginibacter</taxon>
    </lineage>
</organism>
<proteinExistence type="predicted"/>
<evidence type="ECO:0000313" key="4">
    <source>
        <dbReference type="EMBL" id="QEC63671.1"/>
    </source>
</evidence>
<dbReference type="SUPFAM" id="SSF48695">
    <property type="entry name" value="Multiheme cytochromes"/>
    <property type="match status" value="1"/>
</dbReference>
<name>A0A5B8UZ74_9SPHI</name>
<evidence type="ECO:0000259" key="3">
    <source>
        <dbReference type="Pfam" id="PF13435"/>
    </source>
</evidence>
<keyword evidence="5" id="KW-1185">Reference proteome</keyword>
<dbReference type="InterPro" id="IPR036280">
    <property type="entry name" value="Multihaem_cyt_sf"/>
</dbReference>
<dbReference type="RefSeq" id="WP_147032245.1">
    <property type="nucleotide sequence ID" value="NZ_CP042436.1"/>
</dbReference>
<dbReference type="KEGG" id="mgin:FRZ54_14155"/>
<dbReference type="PANTHER" id="PTHR35038">
    <property type="entry name" value="DISSIMILATORY SULFITE REDUCTASE SIRA"/>
    <property type="match status" value="1"/>
</dbReference>
<dbReference type="PANTHER" id="PTHR35038:SF8">
    <property type="entry name" value="C-TYPE POLYHEME CYTOCHROME OMCC"/>
    <property type="match status" value="1"/>
</dbReference>
<keyword evidence="1 2" id="KW-0732">Signal</keyword>
<dbReference type="OrthoDB" id="9814800at2"/>
<dbReference type="EMBL" id="CP042436">
    <property type="protein sequence ID" value="QEC63671.1"/>
    <property type="molecule type" value="Genomic_DNA"/>
</dbReference>
<gene>
    <name evidence="4" type="ORF">FRZ54_14155</name>
</gene>
<dbReference type="AlphaFoldDB" id="A0A5B8UZ74"/>
<dbReference type="Gene3D" id="1.10.1130.10">
    <property type="entry name" value="Flavocytochrome C3, Chain A"/>
    <property type="match status" value="1"/>
</dbReference>
<evidence type="ECO:0000256" key="2">
    <source>
        <dbReference type="SAM" id="SignalP"/>
    </source>
</evidence>
<protein>
    <recommendedName>
        <fullName evidence="3">Cytochrome c-552/4 domain-containing protein</fullName>
    </recommendedName>
</protein>